<accession>A0ABX0DC98</accession>
<evidence type="ECO:0000313" key="3">
    <source>
        <dbReference type="Proteomes" id="UP000479226"/>
    </source>
</evidence>
<organism evidence="2 3">
    <name type="scientific">Arthrobacter silviterrae</name>
    <dbReference type="NCBI Taxonomy" id="2026658"/>
    <lineage>
        <taxon>Bacteria</taxon>
        <taxon>Bacillati</taxon>
        <taxon>Actinomycetota</taxon>
        <taxon>Actinomycetes</taxon>
        <taxon>Micrococcales</taxon>
        <taxon>Micrococcaceae</taxon>
        <taxon>Arthrobacter</taxon>
    </lineage>
</organism>
<dbReference type="InterPro" id="IPR050490">
    <property type="entry name" value="Bact_solute-bd_prot1"/>
</dbReference>
<dbReference type="PANTHER" id="PTHR43649">
    <property type="entry name" value="ARABINOSE-BINDING PROTEIN-RELATED"/>
    <property type="match status" value="1"/>
</dbReference>
<sequence length="451" mass="47995">MKKLQLAAIGLSALTAMSMSGCGSTNAGPANTTIKVAYQQFGNYQPLEKLLNTAKSEVEKANPGTTVTLVPIKAAENDYYTKLSLMNKSASTAPDIAYEDTFLIKSDAAAGYLLPLDDYLSKWPEWNQFVTSAQDAGKGDDGKIYGVSMGTDTRALWYNKELFQKAGITVPWQPKTWQDIITAAQTIKDKVPGVMPLNVYSGKAAGEASSMQGFEMLNYGTPTPLFDSASQKWVLGSQGFKDSLAFIHKVYSEGLTPTPQQALDAQINSIVGGQWLPQSKLAIALDGSWLPSNWGPTGATPWPGWEKTMATAAMPTQNGQAPGSVSMSGGWTLSVGAKTKSPDLAVKFLETALNQKNSLSYDIDGAQIAVRKDVMSDPAYKSSSSAFGVLSDVVAVTKFRPANTDYPKVSNNIQVAMEAVMTGQQTVDQAAQAYDQAVSSAVGPAKTTGGK</sequence>
<protein>
    <submittedName>
        <fullName evidence="2">Extracellular solute-binding protein</fullName>
    </submittedName>
</protein>
<keyword evidence="1" id="KW-0732">Signal</keyword>
<dbReference type="PROSITE" id="PS51257">
    <property type="entry name" value="PROKAR_LIPOPROTEIN"/>
    <property type="match status" value="1"/>
</dbReference>
<evidence type="ECO:0000256" key="1">
    <source>
        <dbReference type="SAM" id="SignalP"/>
    </source>
</evidence>
<name>A0ABX0DC98_9MICC</name>
<dbReference type="Proteomes" id="UP000479226">
    <property type="component" value="Unassembled WGS sequence"/>
</dbReference>
<dbReference type="EMBL" id="JAAKZI010000026">
    <property type="protein sequence ID" value="NGN84552.1"/>
    <property type="molecule type" value="Genomic_DNA"/>
</dbReference>
<gene>
    <name evidence="2" type="ORF">G6N77_13945</name>
</gene>
<dbReference type="InterPro" id="IPR006059">
    <property type="entry name" value="SBP"/>
</dbReference>
<evidence type="ECO:0000313" key="2">
    <source>
        <dbReference type="EMBL" id="NGN84552.1"/>
    </source>
</evidence>
<dbReference type="PANTHER" id="PTHR43649:SF14">
    <property type="entry name" value="BLR3389 PROTEIN"/>
    <property type="match status" value="1"/>
</dbReference>
<dbReference type="SUPFAM" id="SSF53850">
    <property type="entry name" value="Periplasmic binding protein-like II"/>
    <property type="match status" value="1"/>
</dbReference>
<keyword evidence="3" id="KW-1185">Reference proteome</keyword>
<feature type="chain" id="PRO_5045106346" evidence="1">
    <location>
        <begin position="28"/>
        <end position="451"/>
    </location>
</feature>
<proteinExistence type="predicted"/>
<feature type="signal peptide" evidence="1">
    <location>
        <begin position="1"/>
        <end position="27"/>
    </location>
</feature>
<comment type="caution">
    <text evidence="2">The sequence shown here is derived from an EMBL/GenBank/DDBJ whole genome shotgun (WGS) entry which is preliminary data.</text>
</comment>
<reference evidence="2 3" key="1">
    <citation type="submission" date="2020-02" db="EMBL/GenBank/DDBJ databases">
        <title>Genome sequence of the type strain DSM 27180 of Arthrobacter silviterrae.</title>
        <authorList>
            <person name="Gao J."/>
            <person name="Sun J."/>
        </authorList>
    </citation>
    <scope>NUCLEOTIDE SEQUENCE [LARGE SCALE GENOMIC DNA]</scope>
    <source>
        <strain evidence="2 3">DSM 27180</strain>
    </source>
</reference>
<dbReference type="Gene3D" id="3.40.190.10">
    <property type="entry name" value="Periplasmic binding protein-like II"/>
    <property type="match status" value="2"/>
</dbReference>
<dbReference type="Pfam" id="PF01547">
    <property type="entry name" value="SBP_bac_1"/>
    <property type="match status" value="1"/>
</dbReference>